<evidence type="ECO:0008006" key="9">
    <source>
        <dbReference type="Google" id="ProtNLM"/>
    </source>
</evidence>
<dbReference type="PROSITE" id="PS51710">
    <property type="entry name" value="G_OBG"/>
    <property type="match status" value="1"/>
</dbReference>
<dbReference type="GO" id="GO:0005739">
    <property type="term" value="C:mitochondrion"/>
    <property type="evidence" value="ECO:0000318"/>
    <property type="project" value="GO_Central"/>
</dbReference>
<dbReference type="CDD" id="cd01898">
    <property type="entry name" value="Obg"/>
    <property type="match status" value="1"/>
</dbReference>
<dbReference type="GO" id="GO:0042254">
    <property type="term" value="P:ribosome biogenesis"/>
    <property type="evidence" value="ECO:0007669"/>
    <property type="project" value="UniProtKB-UniRule"/>
</dbReference>
<dbReference type="HAMAP" id="MF_01454">
    <property type="entry name" value="GTPase_Obg"/>
    <property type="match status" value="1"/>
</dbReference>
<keyword evidence="3" id="KW-0547">Nucleotide-binding</keyword>
<evidence type="ECO:0000256" key="2">
    <source>
        <dbReference type="ARBA" id="ARBA00022517"/>
    </source>
</evidence>
<dbReference type="InterPro" id="IPR031167">
    <property type="entry name" value="G_OBG"/>
</dbReference>
<dbReference type="PRINTS" id="PR00326">
    <property type="entry name" value="GTP1OBG"/>
</dbReference>
<keyword evidence="8" id="KW-1185">Reference proteome</keyword>
<dbReference type="PhylomeDB" id="A7RQ12"/>
<dbReference type="SUPFAM" id="SSF82051">
    <property type="entry name" value="Obg GTP-binding protein N-terminal domain"/>
    <property type="match status" value="1"/>
</dbReference>
<evidence type="ECO:0000313" key="8">
    <source>
        <dbReference type="Proteomes" id="UP000001593"/>
    </source>
</evidence>
<dbReference type="NCBIfam" id="TIGR00231">
    <property type="entry name" value="small_GTP"/>
    <property type="match status" value="1"/>
</dbReference>
<dbReference type="Pfam" id="PF01018">
    <property type="entry name" value="GTP1_OBG"/>
    <property type="match status" value="1"/>
</dbReference>
<evidence type="ECO:0000259" key="5">
    <source>
        <dbReference type="PROSITE" id="PS51710"/>
    </source>
</evidence>
<feature type="domain" description="OBG-type G" evidence="5">
    <location>
        <begin position="190"/>
        <end position="354"/>
    </location>
</feature>
<evidence type="ECO:0000256" key="4">
    <source>
        <dbReference type="ARBA" id="ARBA00023134"/>
    </source>
</evidence>
<dbReference type="SUPFAM" id="SSF52540">
    <property type="entry name" value="P-loop containing nucleoside triphosphate hydrolases"/>
    <property type="match status" value="1"/>
</dbReference>
<evidence type="ECO:0000313" key="7">
    <source>
        <dbReference type="EMBL" id="EDO46414.1"/>
    </source>
</evidence>
<dbReference type="FunCoup" id="A7RQ12">
    <property type="interactions" value="228"/>
</dbReference>
<dbReference type="STRING" id="45351.A7RQ12"/>
<dbReference type="FunFam" id="2.70.210.12:FF:000001">
    <property type="entry name" value="GTPase Obg"/>
    <property type="match status" value="1"/>
</dbReference>
<organism evidence="7 8">
    <name type="scientific">Nematostella vectensis</name>
    <name type="common">Starlet sea anemone</name>
    <dbReference type="NCBI Taxonomy" id="45351"/>
    <lineage>
        <taxon>Eukaryota</taxon>
        <taxon>Metazoa</taxon>
        <taxon>Cnidaria</taxon>
        <taxon>Anthozoa</taxon>
        <taxon>Hexacorallia</taxon>
        <taxon>Actiniaria</taxon>
        <taxon>Edwardsiidae</taxon>
        <taxon>Nematostella</taxon>
    </lineage>
</organism>
<keyword evidence="2" id="KW-0690">Ribosome biogenesis</keyword>
<dbReference type="InterPro" id="IPR005225">
    <property type="entry name" value="Small_GTP-bd"/>
</dbReference>
<dbReference type="KEGG" id="nve:5518591"/>
<dbReference type="GO" id="GO:0003924">
    <property type="term" value="F:GTPase activity"/>
    <property type="evidence" value="ECO:0000318"/>
    <property type="project" value="GO_Central"/>
</dbReference>
<keyword evidence="4" id="KW-0342">GTP-binding</keyword>
<dbReference type="InterPro" id="IPR027417">
    <property type="entry name" value="P-loop_NTPase"/>
</dbReference>
<dbReference type="PANTHER" id="PTHR11702">
    <property type="entry name" value="DEVELOPMENTALLY REGULATED GTP-BINDING PROTEIN-RELATED"/>
    <property type="match status" value="1"/>
</dbReference>
<dbReference type="OMA" id="VVFDWEP"/>
<proteinExistence type="inferred from homology"/>
<protein>
    <recommendedName>
        <fullName evidence="9">Mitochondrial ribosome-associated GTPase 2</fullName>
    </recommendedName>
</protein>
<dbReference type="Pfam" id="PF01926">
    <property type="entry name" value="MMR_HSR1"/>
    <property type="match status" value="1"/>
</dbReference>
<dbReference type="InterPro" id="IPR006073">
    <property type="entry name" value="GTP-bd"/>
</dbReference>
<dbReference type="InterPro" id="IPR006169">
    <property type="entry name" value="GTP1_OBG_dom"/>
</dbReference>
<dbReference type="eggNOG" id="KOG1489">
    <property type="taxonomic scope" value="Eukaryota"/>
</dbReference>
<dbReference type="NCBIfam" id="NF008956">
    <property type="entry name" value="PRK12299.1"/>
    <property type="match status" value="1"/>
</dbReference>
<evidence type="ECO:0000256" key="1">
    <source>
        <dbReference type="ARBA" id="ARBA00007699"/>
    </source>
</evidence>
<dbReference type="Gene3D" id="2.70.210.12">
    <property type="entry name" value="GTP1/OBG domain"/>
    <property type="match status" value="1"/>
</dbReference>
<dbReference type="InterPro" id="IPR045086">
    <property type="entry name" value="OBG_GTPase"/>
</dbReference>
<dbReference type="Gene3D" id="3.40.50.300">
    <property type="entry name" value="P-loop containing nucleotide triphosphate hydrolases"/>
    <property type="match status" value="1"/>
</dbReference>
<dbReference type="Proteomes" id="UP000001593">
    <property type="component" value="Unassembled WGS sequence"/>
</dbReference>
<gene>
    <name evidence="7" type="ORF">NEMVEDRAFT_v1g239892</name>
</gene>
<dbReference type="PIRSF" id="PIRSF002401">
    <property type="entry name" value="GTP_bd_Obg/CgtA"/>
    <property type="match status" value="1"/>
</dbReference>
<evidence type="ECO:0000256" key="3">
    <source>
        <dbReference type="ARBA" id="ARBA00022741"/>
    </source>
</evidence>
<dbReference type="AlphaFoldDB" id="A7RQ12"/>
<dbReference type="GO" id="GO:0005525">
    <property type="term" value="F:GTP binding"/>
    <property type="evidence" value="ECO:0000318"/>
    <property type="project" value="GO_Central"/>
</dbReference>
<dbReference type="EMBL" id="DS469527">
    <property type="protein sequence ID" value="EDO46414.1"/>
    <property type="molecule type" value="Genomic_DNA"/>
</dbReference>
<sequence length="360" mass="38531">MTLCSLGKNVDFGTNAARQLIKLSVCHFCSKHNERKFIDWKKVIVKAGDGGNGLTHFKRLRFQPKGGPDGGDGGRGGSVILSADSSLQELAHVKKHLKAENGGSGGIDNRHGKNASDLIVKVPLGTIATHNKEVIADISEEGESCVIAQGGEGGLGNATFKTATDQAPEKSSQGTPGQERVIELELKTIADVGLVGFPNAGKSTLLRAISRATPTVAAYPFTTLNPSVGMVEYDDFSQIAVADIPGLIPDAHLNKGLGHTFLRHIERCCSLLYVLDISQKDFHSQFISLQRELELYKKGLSSRPAAIVANKIDLADSIDVSCLEREFDLPVMAVSGKYGNGIPALKRAIHLLLESSKWAL</sequence>
<dbReference type="NCBIfam" id="TIGR02729">
    <property type="entry name" value="Obg_CgtA"/>
    <property type="match status" value="1"/>
</dbReference>
<dbReference type="PANTHER" id="PTHR11702:SF31">
    <property type="entry name" value="MITOCHONDRIAL RIBOSOME-ASSOCIATED GTPASE 2"/>
    <property type="match status" value="1"/>
</dbReference>
<feature type="domain" description="Obg" evidence="6">
    <location>
        <begin position="35"/>
        <end position="189"/>
    </location>
</feature>
<name>A7RQ12_NEMVE</name>
<dbReference type="InterPro" id="IPR014100">
    <property type="entry name" value="GTP-bd_Obg/CgtA"/>
</dbReference>
<comment type="similarity">
    <text evidence="1">Belongs to the TRAFAC class OBG-HflX-like GTPase superfamily. OBG GTPase family.</text>
</comment>
<dbReference type="GO" id="GO:0000287">
    <property type="term" value="F:magnesium ion binding"/>
    <property type="evidence" value="ECO:0007669"/>
    <property type="project" value="InterPro"/>
</dbReference>
<dbReference type="HOGENOM" id="CLU_011747_2_0_1"/>
<dbReference type="InParanoid" id="A7RQ12"/>
<reference evidence="7 8" key="1">
    <citation type="journal article" date="2007" name="Science">
        <title>Sea anemone genome reveals ancestral eumetazoan gene repertoire and genomic organization.</title>
        <authorList>
            <person name="Putnam N.H."/>
            <person name="Srivastava M."/>
            <person name="Hellsten U."/>
            <person name="Dirks B."/>
            <person name="Chapman J."/>
            <person name="Salamov A."/>
            <person name="Terry A."/>
            <person name="Shapiro H."/>
            <person name="Lindquist E."/>
            <person name="Kapitonov V.V."/>
            <person name="Jurka J."/>
            <person name="Genikhovich G."/>
            <person name="Grigoriev I.V."/>
            <person name="Lucas S.M."/>
            <person name="Steele R.E."/>
            <person name="Finnerty J.R."/>
            <person name="Technau U."/>
            <person name="Martindale M.Q."/>
            <person name="Rokhsar D.S."/>
        </authorList>
    </citation>
    <scope>NUCLEOTIDE SEQUENCE [LARGE SCALE GENOMIC DNA]</scope>
    <source>
        <strain evidence="8">CH2 X CH6</strain>
    </source>
</reference>
<dbReference type="PROSITE" id="PS51883">
    <property type="entry name" value="OBG"/>
    <property type="match status" value="1"/>
</dbReference>
<evidence type="ECO:0000259" key="6">
    <source>
        <dbReference type="PROSITE" id="PS51883"/>
    </source>
</evidence>
<dbReference type="OrthoDB" id="347018at2759"/>
<accession>A7RQ12</accession>
<dbReference type="InterPro" id="IPR036726">
    <property type="entry name" value="GTP1_OBG_dom_sf"/>
</dbReference>